<protein>
    <submittedName>
        <fullName evidence="2">Uncharacterized protein</fullName>
    </submittedName>
</protein>
<name>A0ABQ0X4N7_9MICC</name>
<keyword evidence="3" id="KW-1185">Reference proteome</keyword>
<feature type="region of interest" description="Disordered" evidence="1">
    <location>
        <begin position="65"/>
        <end position="99"/>
    </location>
</feature>
<evidence type="ECO:0000313" key="2">
    <source>
        <dbReference type="EMBL" id="GEO92019.1"/>
    </source>
</evidence>
<evidence type="ECO:0000256" key="1">
    <source>
        <dbReference type="SAM" id="MobiDB-lite"/>
    </source>
</evidence>
<reference evidence="2 3" key="1">
    <citation type="submission" date="2019-07" db="EMBL/GenBank/DDBJ databases">
        <title>Whole genome shotgun sequence of Kocuria flava NBRC 107626.</title>
        <authorList>
            <person name="Hosoyama A."/>
            <person name="Uohara A."/>
            <person name="Ohji S."/>
            <person name="Ichikawa N."/>
        </authorList>
    </citation>
    <scope>NUCLEOTIDE SEQUENCE [LARGE SCALE GENOMIC DNA]</scope>
    <source>
        <strain evidence="2 3">NBRC 107626</strain>
    </source>
</reference>
<accession>A0ABQ0X4N7</accession>
<dbReference type="EMBL" id="BJZR01000028">
    <property type="protein sequence ID" value="GEO92019.1"/>
    <property type="molecule type" value="Genomic_DNA"/>
</dbReference>
<proteinExistence type="predicted"/>
<feature type="compositionally biased region" description="Polar residues" evidence="1">
    <location>
        <begin position="78"/>
        <end position="99"/>
    </location>
</feature>
<organism evidence="2 3">
    <name type="scientific">Kocuria flava</name>
    <dbReference type="NCBI Taxonomy" id="446860"/>
    <lineage>
        <taxon>Bacteria</taxon>
        <taxon>Bacillati</taxon>
        <taxon>Actinomycetota</taxon>
        <taxon>Actinomycetes</taxon>
        <taxon>Micrococcales</taxon>
        <taxon>Micrococcaceae</taxon>
        <taxon>Kocuria</taxon>
    </lineage>
</organism>
<gene>
    <name evidence="2" type="ORF">KFL01_13250</name>
</gene>
<comment type="caution">
    <text evidence="2">The sequence shown here is derived from an EMBL/GenBank/DDBJ whole genome shotgun (WGS) entry which is preliminary data.</text>
</comment>
<dbReference type="Proteomes" id="UP000321155">
    <property type="component" value="Unassembled WGS sequence"/>
</dbReference>
<sequence length="99" mass="10124">MIPVMKAFLGVGVMMRPSGGGAGRGAQGVGRWGDGTMLVNASGNRLVLGGMLQWKFSPPFGPPHVTGASGLRARDLPPTTTVQPHVAGTQASTDKGNKL</sequence>
<evidence type="ECO:0000313" key="3">
    <source>
        <dbReference type="Proteomes" id="UP000321155"/>
    </source>
</evidence>